<gene>
    <name evidence="1" type="ORF">MHBO_001283</name>
</gene>
<dbReference type="Proteomes" id="UP001439008">
    <property type="component" value="Unassembled WGS sequence"/>
</dbReference>
<comment type="caution">
    <text evidence="1">The sequence shown here is derived from an EMBL/GenBank/DDBJ whole genome shotgun (WGS) entry which is preliminary data.</text>
</comment>
<dbReference type="EMBL" id="JBDODL010000292">
    <property type="protein sequence ID" value="MES1919453.1"/>
    <property type="molecule type" value="Genomic_DNA"/>
</dbReference>
<accession>A0ABV2AIH1</accession>
<reference evidence="1 2" key="1">
    <citation type="journal article" date="2024" name="BMC Biol.">
        <title>Comparative genomics of Ascetosporea gives new insight into the evolutionary basis for animal parasitism in Rhizaria.</title>
        <authorList>
            <person name="Hiltunen Thoren M."/>
            <person name="Onut-Brannstrom I."/>
            <person name="Alfjorden A."/>
            <person name="Peckova H."/>
            <person name="Swords F."/>
            <person name="Hooper C."/>
            <person name="Holzer A.S."/>
            <person name="Bass D."/>
            <person name="Burki F."/>
        </authorList>
    </citation>
    <scope>NUCLEOTIDE SEQUENCE [LARGE SCALE GENOMIC DNA]</scope>
    <source>
        <strain evidence="1">20-A016</strain>
    </source>
</reference>
<proteinExistence type="predicted"/>
<organism evidence="1 2">
    <name type="scientific">Bonamia ostreae</name>
    <dbReference type="NCBI Taxonomy" id="126728"/>
    <lineage>
        <taxon>Eukaryota</taxon>
        <taxon>Sar</taxon>
        <taxon>Rhizaria</taxon>
        <taxon>Endomyxa</taxon>
        <taxon>Ascetosporea</taxon>
        <taxon>Haplosporida</taxon>
        <taxon>Bonamia</taxon>
    </lineage>
</organism>
<dbReference type="InterPro" id="IPR036388">
    <property type="entry name" value="WH-like_DNA-bd_sf"/>
</dbReference>
<evidence type="ECO:0000313" key="2">
    <source>
        <dbReference type="Proteomes" id="UP001439008"/>
    </source>
</evidence>
<name>A0ABV2AIH1_9EUKA</name>
<sequence length="124" mass="14989">MSKFLNIVETNDHQMLLELIKSFVSNYLDDFNIPIIARTETNSKIDNFKKRLLDKNRNNILSTKNIIFHVQFFKVLETIFFNLSNFNSKNRRFLTQRGIYYELKKFFSSQNELNEILNGFYFRK</sequence>
<dbReference type="Gene3D" id="1.10.10.10">
    <property type="entry name" value="Winged helix-like DNA-binding domain superfamily/Winged helix DNA-binding domain"/>
    <property type="match status" value="1"/>
</dbReference>
<evidence type="ECO:0000313" key="1">
    <source>
        <dbReference type="EMBL" id="MES1919453.1"/>
    </source>
</evidence>
<keyword evidence="2" id="KW-1185">Reference proteome</keyword>
<protein>
    <submittedName>
        <fullName evidence="1">Uncharacterized protein</fullName>
    </submittedName>
</protein>